<protein>
    <recommendedName>
        <fullName evidence="8">Homeobox domain-containing protein</fullName>
    </recommendedName>
</protein>
<dbReference type="PANTHER" id="PTHR11211">
    <property type="entry name" value="IROQUOIS-CLASS HOMEODOMAIN PROTEIN IRX"/>
    <property type="match status" value="1"/>
</dbReference>
<name>A0ABR3M0Z4_9TELE</name>
<organism evidence="9 10">
    <name type="scientific">Cirrhinus molitorella</name>
    <name type="common">mud carp</name>
    <dbReference type="NCBI Taxonomy" id="172907"/>
    <lineage>
        <taxon>Eukaryota</taxon>
        <taxon>Metazoa</taxon>
        <taxon>Chordata</taxon>
        <taxon>Craniata</taxon>
        <taxon>Vertebrata</taxon>
        <taxon>Euteleostomi</taxon>
        <taxon>Actinopterygii</taxon>
        <taxon>Neopterygii</taxon>
        <taxon>Teleostei</taxon>
        <taxon>Ostariophysi</taxon>
        <taxon>Cypriniformes</taxon>
        <taxon>Cyprinidae</taxon>
        <taxon>Labeoninae</taxon>
        <taxon>Labeonini</taxon>
        <taxon>Cirrhinus</taxon>
    </lineage>
</organism>
<keyword evidence="4 6" id="KW-0371">Homeobox</keyword>
<dbReference type="InterPro" id="IPR008422">
    <property type="entry name" value="KN_HD"/>
</dbReference>
<evidence type="ECO:0000256" key="1">
    <source>
        <dbReference type="ARBA" id="ARBA00004123"/>
    </source>
</evidence>
<evidence type="ECO:0000256" key="5">
    <source>
        <dbReference type="ARBA" id="ARBA00023242"/>
    </source>
</evidence>
<keyword evidence="10" id="KW-1185">Reference proteome</keyword>
<reference evidence="9 10" key="1">
    <citation type="submission" date="2023-09" db="EMBL/GenBank/DDBJ databases">
        <authorList>
            <person name="Wang M."/>
        </authorList>
    </citation>
    <scope>NUCLEOTIDE SEQUENCE [LARGE SCALE GENOMIC DNA]</scope>
    <source>
        <strain evidence="9">GT-2023</strain>
        <tissue evidence="9">Liver</tissue>
    </source>
</reference>
<dbReference type="SUPFAM" id="SSF46689">
    <property type="entry name" value="Homeodomain-like"/>
    <property type="match status" value="1"/>
</dbReference>
<dbReference type="PANTHER" id="PTHR11211:SF16">
    <property type="entry name" value="IROQUOIS-CLASS HOMEODOMAIN PROTEIN IRX-4"/>
    <property type="match status" value="1"/>
</dbReference>
<dbReference type="InterPro" id="IPR001356">
    <property type="entry name" value="HD"/>
</dbReference>
<dbReference type="EMBL" id="JAYMGO010000016">
    <property type="protein sequence ID" value="KAL1258786.1"/>
    <property type="molecule type" value="Genomic_DNA"/>
</dbReference>
<dbReference type="PROSITE" id="PS50071">
    <property type="entry name" value="HOMEOBOX_2"/>
    <property type="match status" value="1"/>
</dbReference>
<comment type="similarity">
    <text evidence="2">Belongs to the TALE/IRO homeobox family.</text>
</comment>
<keyword evidence="3 6" id="KW-0238">DNA-binding</keyword>
<dbReference type="SMART" id="SM00548">
    <property type="entry name" value="IRO"/>
    <property type="match status" value="1"/>
</dbReference>
<evidence type="ECO:0000256" key="7">
    <source>
        <dbReference type="SAM" id="MobiDB-lite"/>
    </source>
</evidence>
<evidence type="ECO:0000256" key="3">
    <source>
        <dbReference type="ARBA" id="ARBA00023125"/>
    </source>
</evidence>
<evidence type="ECO:0000313" key="9">
    <source>
        <dbReference type="EMBL" id="KAL1258786.1"/>
    </source>
</evidence>
<dbReference type="CDD" id="cd00086">
    <property type="entry name" value="homeodomain"/>
    <property type="match status" value="1"/>
</dbReference>
<dbReference type="Gene3D" id="1.10.10.60">
    <property type="entry name" value="Homeodomain-like"/>
    <property type="match status" value="1"/>
</dbReference>
<evidence type="ECO:0000259" key="8">
    <source>
        <dbReference type="PROSITE" id="PS50071"/>
    </source>
</evidence>
<evidence type="ECO:0000256" key="6">
    <source>
        <dbReference type="PROSITE-ProRule" id="PRU00108"/>
    </source>
</evidence>
<dbReference type="InterPro" id="IPR003893">
    <property type="entry name" value="Iroquois_homeo"/>
</dbReference>
<proteinExistence type="inferred from homology"/>
<comment type="subcellular location">
    <subcellularLocation>
        <location evidence="1 6">Nucleus</location>
    </subcellularLocation>
</comment>
<evidence type="ECO:0000256" key="2">
    <source>
        <dbReference type="ARBA" id="ARBA00008446"/>
    </source>
</evidence>
<dbReference type="Proteomes" id="UP001558613">
    <property type="component" value="Unassembled WGS sequence"/>
</dbReference>
<dbReference type="InterPro" id="IPR017970">
    <property type="entry name" value="Homeobox_CS"/>
</dbReference>
<feature type="DNA-binding region" description="Homeobox" evidence="6">
    <location>
        <begin position="216"/>
        <end position="278"/>
    </location>
</feature>
<evidence type="ECO:0000313" key="10">
    <source>
        <dbReference type="Proteomes" id="UP001558613"/>
    </source>
</evidence>
<keyword evidence="5 6" id="KW-0539">Nucleus</keyword>
<feature type="domain" description="Homeobox" evidence="8">
    <location>
        <begin position="214"/>
        <end position="277"/>
    </location>
</feature>
<dbReference type="PROSITE" id="PS00027">
    <property type="entry name" value="HOMEOBOX_1"/>
    <property type="match status" value="1"/>
</dbReference>
<feature type="region of interest" description="Disordered" evidence="7">
    <location>
        <begin position="277"/>
        <end position="330"/>
    </location>
</feature>
<gene>
    <name evidence="9" type="ORF">QQF64_009363</name>
</gene>
<comment type="caution">
    <text evidence="9">The sequence shown here is derived from an EMBL/GenBank/DDBJ whole genome shotgun (WGS) entry which is preliminary data.</text>
</comment>
<dbReference type="SMART" id="SM00389">
    <property type="entry name" value="HOX"/>
    <property type="match status" value="1"/>
</dbReference>
<sequence length="661" mass="73617">MRYIDLYFSCELDQEEEEEEEEEVLKHAVRKAFKQIKHGSIALRPISVRQLYALPINRYSETQQTSSLACVPANGDHSTMSYPQFGYPYSSAPQFLMTTNSLTSCCESSTRSISDSSAQTPVYCPVYESRLLATARHELSSAAALGVYGSPYTGGQGYGNYVTYGADASAFYSLGTFDAKDGSASAHAGITQAAAYYPYDPTLGQYQYDRYGSMEGGTRRKNATRETTSTLKAWLQEHRKNPYPTKGEKIMLAIITKMTLTQVSTWFANARRRLKKENKMTWPPRNKGSDDKKYDDDDEDGSQEDQIKSETNDDESKSREDKELQLSDLDDFDTIESESSECELKHRFHMNAHMATTDDRLKEPSPKLSIPGLLEAERDLAKSCLKSTAEDCEHELRHSKTCFQQQGHPLLDSKPRIWSLAQTATSLNPTEFSSCMLRCQPSPSASSPVNGLERQQDSPVTTLRNWVDGVFHDPLFRHSSLNQAQTNTTVSWTTSTKGSILETGAIGRSVGNINNVIKTQQQEASKDNGWRNRHRCGGTRLIGRFPPLVSTGLEGRFQPLRLIGLSSLSGVTNFPSAFMESLQRPASVSHGRSSEGKMLKRPSERPLFYMSGLAEPLRRAEWGRGAHGLFKDEEVHLMHESGVKGRPAGCPALVKALRPAS</sequence>
<accession>A0ABR3M0Z4</accession>
<feature type="compositionally biased region" description="Basic and acidic residues" evidence="7">
    <location>
        <begin position="305"/>
        <end position="325"/>
    </location>
</feature>
<dbReference type="Pfam" id="PF05920">
    <property type="entry name" value="Homeobox_KN"/>
    <property type="match status" value="1"/>
</dbReference>
<dbReference type="InterPro" id="IPR009057">
    <property type="entry name" value="Homeodomain-like_sf"/>
</dbReference>
<evidence type="ECO:0000256" key="4">
    <source>
        <dbReference type="ARBA" id="ARBA00023155"/>
    </source>
</evidence>